<evidence type="ECO:0000313" key="2">
    <source>
        <dbReference type="Proteomes" id="UP000291084"/>
    </source>
</evidence>
<name>A0A0S3S1Z5_PHAAN</name>
<accession>A0A0S3S1Z5</accession>
<dbReference type="AlphaFoldDB" id="A0A0S3S1Z5"/>
<sequence length="70" mass="7944">HVIVTHHYSHPTNTSVSETTFNGSKQDGKGQVICTDLRTKNEVAVMLSLQLWVFTVEVQWVQKIFILSSE</sequence>
<protein>
    <submittedName>
        <fullName evidence="1">Uncharacterized protein</fullName>
    </submittedName>
</protein>
<reference evidence="1 2" key="1">
    <citation type="journal article" date="2015" name="Sci. Rep.">
        <title>The power of single molecule real-time sequencing technology in the de novo assembly of a eukaryotic genome.</title>
        <authorList>
            <person name="Sakai H."/>
            <person name="Naito K."/>
            <person name="Ogiso-Tanaka E."/>
            <person name="Takahashi Y."/>
            <person name="Iseki K."/>
            <person name="Muto C."/>
            <person name="Satou K."/>
            <person name="Teruya K."/>
            <person name="Shiroma A."/>
            <person name="Shimoji M."/>
            <person name="Hirano T."/>
            <person name="Itoh T."/>
            <person name="Kaga A."/>
            <person name="Tomooka N."/>
        </authorList>
    </citation>
    <scope>NUCLEOTIDE SEQUENCE [LARGE SCALE GENOMIC DNA]</scope>
    <source>
        <strain evidence="2">cv. Shumari</strain>
    </source>
</reference>
<proteinExistence type="predicted"/>
<evidence type="ECO:0000313" key="1">
    <source>
        <dbReference type="EMBL" id="BAT86854.1"/>
    </source>
</evidence>
<dbReference type="Proteomes" id="UP000291084">
    <property type="component" value="Chromosome 5"/>
</dbReference>
<gene>
    <name evidence="1" type="primary">Vigan.05G018000</name>
    <name evidence="1" type="ORF">VIGAN_05018000</name>
</gene>
<keyword evidence="2" id="KW-1185">Reference proteome</keyword>
<dbReference type="EMBL" id="AP015038">
    <property type="protein sequence ID" value="BAT86854.1"/>
    <property type="molecule type" value="Genomic_DNA"/>
</dbReference>
<organism evidence="1 2">
    <name type="scientific">Vigna angularis var. angularis</name>
    <dbReference type="NCBI Taxonomy" id="157739"/>
    <lineage>
        <taxon>Eukaryota</taxon>
        <taxon>Viridiplantae</taxon>
        <taxon>Streptophyta</taxon>
        <taxon>Embryophyta</taxon>
        <taxon>Tracheophyta</taxon>
        <taxon>Spermatophyta</taxon>
        <taxon>Magnoliopsida</taxon>
        <taxon>eudicotyledons</taxon>
        <taxon>Gunneridae</taxon>
        <taxon>Pentapetalae</taxon>
        <taxon>rosids</taxon>
        <taxon>fabids</taxon>
        <taxon>Fabales</taxon>
        <taxon>Fabaceae</taxon>
        <taxon>Papilionoideae</taxon>
        <taxon>50 kb inversion clade</taxon>
        <taxon>NPAAA clade</taxon>
        <taxon>indigoferoid/millettioid clade</taxon>
        <taxon>Phaseoleae</taxon>
        <taxon>Vigna</taxon>
    </lineage>
</organism>
<feature type="non-terminal residue" evidence="1">
    <location>
        <position position="1"/>
    </location>
</feature>